<dbReference type="Gene3D" id="2.60.40.10">
    <property type="entry name" value="Immunoglobulins"/>
    <property type="match status" value="1"/>
</dbReference>
<accession>A0A7K4Z8D6</accession>
<comment type="caution">
    <text evidence="2">The sequence shown here is derived from an EMBL/GenBank/DDBJ whole genome shotgun (WGS) entry which is preliminary data.</text>
</comment>
<evidence type="ECO:0000313" key="2">
    <source>
        <dbReference type="EMBL" id="NWR67653.1"/>
    </source>
</evidence>
<dbReference type="SMART" id="SM00407">
    <property type="entry name" value="IGc1"/>
    <property type="match status" value="1"/>
</dbReference>
<proteinExistence type="predicted"/>
<feature type="non-terminal residue" evidence="2">
    <location>
        <position position="1"/>
    </location>
</feature>
<reference evidence="2 3" key="1">
    <citation type="submission" date="2019-09" db="EMBL/GenBank/DDBJ databases">
        <title>Bird 10,000 Genomes (B10K) Project - Family phase.</title>
        <authorList>
            <person name="Zhang G."/>
        </authorList>
    </citation>
    <scope>NUCLEOTIDE SEQUENCE [LARGE SCALE GENOMIC DNA]</scope>
    <source>
        <strain evidence="2">B10K-DU-012-80</strain>
    </source>
</reference>
<organism evidence="2 3">
    <name type="scientific">Bucorvus abyssinicus</name>
    <name type="common">Northern ground-hornbill</name>
    <name type="synonym">Abyssinian ground-hornbill</name>
    <dbReference type="NCBI Taxonomy" id="153643"/>
    <lineage>
        <taxon>Eukaryota</taxon>
        <taxon>Metazoa</taxon>
        <taxon>Chordata</taxon>
        <taxon>Craniata</taxon>
        <taxon>Vertebrata</taxon>
        <taxon>Euteleostomi</taxon>
        <taxon>Archelosauria</taxon>
        <taxon>Archosauria</taxon>
        <taxon>Dinosauria</taxon>
        <taxon>Saurischia</taxon>
        <taxon>Theropoda</taxon>
        <taxon>Coelurosauria</taxon>
        <taxon>Aves</taxon>
        <taxon>Neognathae</taxon>
        <taxon>Neoaves</taxon>
        <taxon>Telluraves</taxon>
        <taxon>Coraciimorphae</taxon>
        <taxon>Bucerotiformes</taxon>
        <taxon>Bucorvidae</taxon>
        <taxon>Bucorvus</taxon>
    </lineage>
</organism>
<dbReference type="InterPro" id="IPR013783">
    <property type="entry name" value="Ig-like_fold"/>
</dbReference>
<evidence type="ECO:0000259" key="1">
    <source>
        <dbReference type="PROSITE" id="PS50835"/>
    </source>
</evidence>
<dbReference type="InterPro" id="IPR003597">
    <property type="entry name" value="Ig_C1-set"/>
</dbReference>
<gene>
    <name evidence="2" type="primary">H2dma</name>
    <name evidence="2" type="ORF">BUCABY_R15976</name>
</gene>
<dbReference type="SUPFAM" id="SSF48726">
    <property type="entry name" value="Immunoglobulin"/>
    <property type="match status" value="1"/>
</dbReference>
<dbReference type="InterPro" id="IPR007110">
    <property type="entry name" value="Ig-like_dom"/>
</dbReference>
<dbReference type="PROSITE" id="PS50835">
    <property type="entry name" value="IG_LIKE"/>
    <property type="match status" value="1"/>
</dbReference>
<dbReference type="Pfam" id="PF07654">
    <property type="entry name" value="C1-set"/>
    <property type="match status" value="1"/>
</dbReference>
<dbReference type="InterPro" id="IPR036179">
    <property type="entry name" value="Ig-like_dom_sf"/>
</dbReference>
<dbReference type="PANTHER" id="PTHR19944">
    <property type="entry name" value="MHC CLASS II-RELATED"/>
    <property type="match status" value="1"/>
</dbReference>
<sequence>ARWTPQSPRLPPWPPSLEPPEPVAMDAALCRELLDGLSRLVAGRMPESKGIPVVDVFPAGAPPTPGEPTTLVCRVENVFPPDVEVTWRLDGVPVTRGVTHTHYTPTADLAFTRFSYLRAAPAAGQVVTCAVTRQGDNSSVVALW</sequence>
<name>A0A7K4Z8D6_BUCAB</name>
<dbReference type="PANTHER" id="PTHR19944:SF50">
    <property type="entry name" value="HLA CLASS II HISTOCOMPATIBILITY ANTIGEN, DM ALPHA CHAIN"/>
    <property type="match status" value="1"/>
</dbReference>
<dbReference type="Proteomes" id="UP000551127">
    <property type="component" value="Unassembled WGS sequence"/>
</dbReference>
<keyword evidence="3" id="KW-1185">Reference proteome</keyword>
<feature type="non-terminal residue" evidence="2">
    <location>
        <position position="144"/>
    </location>
</feature>
<dbReference type="EMBL" id="VYZL01005938">
    <property type="protein sequence ID" value="NWR67653.1"/>
    <property type="molecule type" value="Genomic_DNA"/>
</dbReference>
<dbReference type="OrthoDB" id="8935021at2759"/>
<protein>
    <submittedName>
        <fullName evidence="2">DMA protein</fullName>
    </submittedName>
</protein>
<evidence type="ECO:0000313" key="3">
    <source>
        <dbReference type="Proteomes" id="UP000551127"/>
    </source>
</evidence>
<dbReference type="InterPro" id="IPR050160">
    <property type="entry name" value="MHC/Immunoglobulin"/>
</dbReference>
<feature type="domain" description="Ig-like" evidence="1">
    <location>
        <begin position="52"/>
        <end position="141"/>
    </location>
</feature>
<dbReference type="AlphaFoldDB" id="A0A7K4Z8D6"/>